<protein>
    <recommendedName>
        <fullName evidence="3">DUF763 domain-containing protein</fullName>
    </recommendedName>
</protein>
<dbReference type="STRING" id="698762.SAMN00808754_3207"/>
<dbReference type="Pfam" id="PF05559">
    <property type="entry name" value="DUF763"/>
    <property type="match status" value="1"/>
</dbReference>
<dbReference type="InterPro" id="IPR008482">
    <property type="entry name" value="DUF763"/>
</dbReference>
<dbReference type="EMBL" id="LT838272">
    <property type="protein sequence ID" value="SMC00004.1"/>
    <property type="molecule type" value="Genomic_DNA"/>
</dbReference>
<sequence>MRTGVASLPLHGGHCPPWLFERMKRLAVAIIEVIVQEFGPQEVLRRLSDPFWFQAFGCVLGFDWHSSGLTTTVCGALKEGLRGREKDVGLIIAGGKGRTSRQAPSEIAAAADKHALTLDPGYLIFASRMAAKVDNTALQDGYQLYHHVFVFTFDGQWAVVQQGMNEATRLARRYHWLGERLKDFVCDPHAAVCCDQKGFALNLVARESEQARQVVTELAREKPEKVVKEYRRILERLPSNSEKVLLETPALLNRECPLGEAKGVFSGGPGGLELPGDGQLTLWDTVEYTSQFNQPALLQLPWRHDLPRAEYLNQALLKLYASQPVDFISVLGIEGIGPKTLRALALVSEVAFGAPASFRDPVKYSFSHGGKDGHPYPVDRRLYDRSIAILEKALTEAKVGRSEKMDALRRLAHLAR</sequence>
<dbReference type="PANTHER" id="PTHR38597:SF1">
    <property type="entry name" value="BLL3834 PROTEIN"/>
    <property type="match status" value="1"/>
</dbReference>
<proteinExistence type="predicted"/>
<reference evidence="1 2" key="1">
    <citation type="submission" date="2017-04" db="EMBL/GenBank/DDBJ databases">
        <authorList>
            <person name="Afonso C.L."/>
            <person name="Miller P.J."/>
            <person name="Scott M.A."/>
            <person name="Spackman E."/>
            <person name="Goraichik I."/>
            <person name="Dimitrov K.M."/>
            <person name="Suarez D.L."/>
            <person name="Swayne D.E."/>
        </authorList>
    </citation>
    <scope>NUCLEOTIDE SEQUENCE [LARGE SCALE GENOMIC DNA]</scope>
    <source>
        <strain evidence="1 2">ToBE</strain>
    </source>
</reference>
<dbReference type="AlphaFoldDB" id="A0A1W1W4K8"/>
<dbReference type="RefSeq" id="WP_084666848.1">
    <property type="nucleotide sequence ID" value="NZ_LT838272.1"/>
</dbReference>
<gene>
    <name evidence="1" type="ORF">SAMN00808754_3207</name>
</gene>
<accession>A0A1W1W4K8</accession>
<dbReference type="Proteomes" id="UP000192569">
    <property type="component" value="Chromosome I"/>
</dbReference>
<organism evidence="1 2">
    <name type="scientific">Thermanaeromonas toyohensis ToBE</name>
    <dbReference type="NCBI Taxonomy" id="698762"/>
    <lineage>
        <taxon>Bacteria</taxon>
        <taxon>Bacillati</taxon>
        <taxon>Bacillota</taxon>
        <taxon>Clostridia</taxon>
        <taxon>Neomoorellales</taxon>
        <taxon>Neomoorellaceae</taxon>
        <taxon>Thermanaeromonas</taxon>
    </lineage>
</organism>
<evidence type="ECO:0008006" key="3">
    <source>
        <dbReference type="Google" id="ProtNLM"/>
    </source>
</evidence>
<keyword evidence="2" id="KW-1185">Reference proteome</keyword>
<dbReference type="PANTHER" id="PTHR38597">
    <property type="entry name" value="BLL3834 PROTEIN"/>
    <property type="match status" value="1"/>
</dbReference>
<dbReference type="OrthoDB" id="9802662at2"/>
<evidence type="ECO:0000313" key="2">
    <source>
        <dbReference type="Proteomes" id="UP000192569"/>
    </source>
</evidence>
<evidence type="ECO:0000313" key="1">
    <source>
        <dbReference type="EMBL" id="SMC00004.1"/>
    </source>
</evidence>
<name>A0A1W1W4K8_9FIRM</name>